<gene>
    <name evidence="2" type="ORF">FB471_0619</name>
</gene>
<evidence type="ECO:0000256" key="1">
    <source>
        <dbReference type="SAM" id="Phobius"/>
    </source>
</evidence>
<evidence type="ECO:0000313" key="3">
    <source>
        <dbReference type="Proteomes" id="UP000320876"/>
    </source>
</evidence>
<keyword evidence="1" id="KW-1133">Transmembrane helix</keyword>
<feature type="transmembrane region" description="Helical" evidence="1">
    <location>
        <begin position="92"/>
        <end position="112"/>
    </location>
</feature>
<organism evidence="2 3">
    <name type="scientific">Amycolatopsis cihanbeyliensis</name>
    <dbReference type="NCBI Taxonomy" id="1128664"/>
    <lineage>
        <taxon>Bacteria</taxon>
        <taxon>Bacillati</taxon>
        <taxon>Actinomycetota</taxon>
        <taxon>Actinomycetes</taxon>
        <taxon>Pseudonocardiales</taxon>
        <taxon>Pseudonocardiaceae</taxon>
        <taxon>Amycolatopsis</taxon>
    </lineage>
</organism>
<sequence length="193" mass="20572">MTSPLLPEWLRIVLAAVLCGVAVLHVGHVLAMRGQRRWWHAGHTVMALGMAAMYLLPRMRNEGLYEAGLVLFALFTVAVVIGALLIRRNEGVLNPLWIAAGVDMVAMTYMLLPMSGRFAPVTYLFVGYLGCQAVAWVTGLWGRVPVLRPVLAGAPDAPEAAAPAVALTAHSAPTVPPSLAVMAATMAYMLAAM</sequence>
<dbReference type="RefSeq" id="WP_141995827.1">
    <property type="nucleotide sequence ID" value="NZ_VFML01000001.1"/>
</dbReference>
<reference evidence="2 3" key="1">
    <citation type="submission" date="2019-06" db="EMBL/GenBank/DDBJ databases">
        <title>Sequencing the genomes of 1000 actinobacteria strains.</title>
        <authorList>
            <person name="Klenk H.-P."/>
        </authorList>
    </citation>
    <scope>NUCLEOTIDE SEQUENCE [LARGE SCALE GENOMIC DNA]</scope>
    <source>
        <strain evidence="2 3">DSM 45679</strain>
    </source>
</reference>
<proteinExistence type="predicted"/>
<protein>
    <submittedName>
        <fullName evidence="2">Uncharacterized protein DUF5134</fullName>
    </submittedName>
</protein>
<dbReference type="OrthoDB" id="5185426at2"/>
<name>A0A542DD17_AMYCI</name>
<keyword evidence="1" id="KW-0812">Transmembrane</keyword>
<evidence type="ECO:0000313" key="2">
    <source>
        <dbReference type="EMBL" id="TQJ00964.1"/>
    </source>
</evidence>
<dbReference type="Proteomes" id="UP000320876">
    <property type="component" value="Unassembled WGS sequence"/>
</dbReference>
<dbReference type="AlphaFoldDB" id="A0A542DD17"/>
<feature type="transmembrane region" description="Helical" evidence="1">
    <location>
        <begin position="121"/>
        <end position="141"/>
    </location>
</feature>
<keyword evidence="3" id="KW-1185">Reference proteome</keyword>
<comment type="caution">
    <text evidence="2">The sequence shown here is derived from an EMBL/GenBank/DDBJ whole genome shotgun (WGS) entry which is preliminary data.</text>
</comment>
<feature type="transmembrane region" description="Helical" evidence="1">
    <location>
        <begin position="68"/>
        <end position="86"/>
    </location>
</feature>
<dbReference type="Pfam" id="PF17197">
    <property type="entry name" value="DUF5134"/>
    <property type="match status" value="1"/>
</dbReference>
<accession>A0A542DD17</accession>
<keyword evidence="1" id="KW-0472">Membrane</keyword>
<dbReference type="InterPro" id="IPR033458">
    <property type="entry name" value="DUF5134"/>
</dbReference>
<feature type="transmembrane region" description="Helical" evidence="1">
    <location>
        <begin position="38"/>
        <end position="56"/>
    </location>
</feature>
<feature type="transmembrane region" description="Helical" evidence="1">
    <location>
        <begin position="12"/>
        <end position="32"/>
    </location>
</feature>
<dbReference type="EMBL" id="VFML01000001">
    <property type="protein sequence ID" value="TQJ00964.1"/>
    <property type="molecule type" value="Genomic_DNA"/>
</dbReference>